<protein>
    <submittedName>
        <fullName evidence="3">Uncharacterized protein</fullName>
    </submittedName>
</protein>
<dbReference type="OrthoDB" id="3784821at2759"/>
<keyword evidence="2" id="KW-0812">Transmembrane</keyword>
<feature type="compositionally biased region" description="Polar residues" evidence="1">
    <location>
        <begin position="17"/>
        <end position="27"/>
    </location>
</feature>
<gene>
    <name evidence="3" type="ORF">MCYG_02664</name>
</gene>
<feature type="compositionally biased region" description="Polar residues" evidence="1">
    <location>
        <begin position="105"/>
        <end position="115"/>
    </location>
</feature>
<dbReference type="eggNOG" id="ENOG502T0NR">
    <property type="taxonomic scope" value="Eukaryota"/>
</dbReference>
<evidence type="ECO:0000256" key="2">
    <source>
        <dbReference type="SAM" id="Phobius"/>
    </source>
</evidence>
<keyword evidence="2" id="KW-1133">Transmembrane helix</keyword>
<feature type="transmembrane region" description="Helical" evidence="2">
    <location>
        <begin position="69"/>
        <end position="87"/>
    </location>
</feature>
<organism evidence="3 4">
    <name type="scientific">Arthroderma otae (strain ATCC MYA-4605 / CBS 113480)</name>
    <name type="common">Microsporum canis</name>
    <dbReference type="NCBI Taxonomy" id="554155"/>
    <lineage>
        <taxon>Eukaryota</taxon>
        <taxon>Fungi</taxon>
        <taxon>Dikarya</taxon>
        <taxon>Ascomycota</taxon>
        <taxon>Pezizomycotina</taxon>
        <taxon>Eurotiomycetes</taxon>
        <taxon>Eurotiomycetidae</taxon>
        <taxon>Onygenales</taxon>
        <taxon>Arthrodermataceae</taxon>
        <taxon>Microsporum</taxon>
    </lineage>
</organism>
<dbReference type="HOGENOM" id="CLU_148787_0_0_1"/>
<dbReference type="Proteomes" id="UP000002035">
    <property type="component" value="Unassembled WGS sequence"/>
</dbReference>
<name>C5FGG0_ARTOC</name>
<evidence type="ECO:0000313" key="4">
    <source>
        <dbReference type="Proteomes" id="UP000002035"/>
    </source>
</evidence>
<proteinExistence type="predicted"/>
<evidence type="ECO:0000313" key="3">
    <source>
        <dbReference type="EMBL" id="EEQ29845.1"/>
    </source>
</evidence>
<dbReference type="AlphaFoldDB" id="C5FGG0"/>
<feature type="region of interest" description="Disordered" evidence="1">
    <location>
        <begin position="1"/>
        <end position="60"/>
    </location>
</feature>
<keyword evidence="2" id="KW-0472">Membrane</keyword>
<dbReference type="STRING" id="554155.C5FGG0"/>
<dbReference type="EMBL" id="DS995702">
    <property type="protein sequence ID" value="EEQ29845.1"/>
    <property type="molecule type" value="Genomic_DNA"/>
</dbReference>
<reference evidence="4" key="1">
    <citation type="journal article" date="2012" name="MBio">
        <title>Comparative genome analysis of Trichophyton rubrum and related dermatophytes reveals candidate genes involved in infection.</title>
        <authorList>
            <person name="Martinez D.A."/>
            <person name="Oliver B.G."/>
            <person name="Graeser Y."/>
            <person name="Goldberg J.M."/>
            <person name="Li W."/>
            <person name="Martinez-Rossi N.M."/>
            <person name="Monod M."/>
            <person name="Shelest E."/>
            <person name="Barton R.C."/>
            <person name="Birch E."/>
            <person name="Brakhage A.A."/>
            <person name="Chen Z."/>
            <person name="Gurr S.J."/>
            <person name="Heiman D."/>
            <person name="Heitman J."/>
            <person name="Kosti I."/>
            <person name="Rossi A."/>
            <person name="Saif S."/>
            <person name="Samalova M."/>
            <person name="Saunders C.W."/>
            <person name="Shea T."/>
            <person name="Summerbell R.C."/>
            <person name="Xu J."/>
            <person name="Young S."/>
            <person name="Zeng Q."/>
            <person name="Birren B.W."/>
            <person name="Cuomo C.A."/>
            <person name="White T.C."/>
        </authorList>
    </citation>
    <scope>NUCLEOTIDE SEQUENCE [LARGE SCALE GENOMIC DNA]</scope>
    <source>
        <strain evidence="4">ATCC MYA-4605 / CBS 113480</strain>
    </source>
</reference>
<dbReference type="GeneID" id="9222860"/>
<dbReference type="VEuPathDB" id="FungiDB:MCYG_02664"/>
<evidence type="ECO:0000256" key="1">
    <source>
        <dbReference type="SAM" id="MobiDB-lite"/>
    </source>
</evidence>
<sequence>MSSGKKRTPASELAKAISQSKQTSNANLPPPKSRIVRTQQELGRMGGRGGSRQPDIKQTKQYKSAARRWSATIVALPILLYTSYALFQRVFIGKSPKGLPGVNEFSPQAGYSTIENPRKSND</sequence>
<dbReference type="OMA" id="RWTMTIV"/>
<feature type="region of interest" description="Disordered" evidence="1">
    <location>
        <begin position="96"/>
        <end position="122"/>
    </location>
</feature>
<keyword evidence="4" id="KW-1185">Reference proteome</keyword>
<accession>C5FGG0</accession>
<dbReference type="RefSeq" id="XP_002849730.1">
    <property type="nucleotide sequence ID" value="XM_002849684.1"/>
</dbReference>